<evidence type="ECO:0000313" key="1">
    <source>
        <dbReference type="EMBL" id="AGP39478.1"/>
    </source>
</evidence>
<evidence type="ECO:0000313" key="2">
    <source>
        <dbReference type="Proteomes" id="UP000014803"/>
    </source>
</evidence>
<gene>
    <name evidence="1" type="ORF">SCE1572_36325</name>
</gene>
<dbReference type="KEGG" id="scu:SCE1572_36325"/>
<accession>S4Y9L2</accession>
<dbReference type="Proteomes" id="UP000014803">
    <property type="component" value="Chromosome"/>
</dbReference>
<dbReference type="PATRIC" id="fig|1254432.3.peg.8234"/>
<proteinExistence type="predicted"/>
<reference evidence="1 2" key="1">
    <citation type="journal article" date="2013" name="Sci. Rep.">
        <title>Extraordinary expansion of a Sorangium cellulosum genome from an alkaline milieu.</title>
        <authorList>
            <person name="Han K."/>
            <person name="Li Z.F."/>
            <person name="Peng R."/>
            <person name="Zhu L.P."/>
            <person name="Zhou T."/>
            <person name="Wang L.G."/>
            <person name="Li S.G."/>
            <person name="Zhang X.B."/>
            <person name="Hu W."/>
            <person name="Wu Z.H."/>
            <person name="Qin N."/>
            <person name="Li Y.Z."/>
        </authorList>
    </citation>
    <scope>NUCLEOTIDE SEQUENCE [LARGE SCALE GENOMIC DNA]</scope>
    <source>
        <strain evidence="1 2">So0157-2</strain>
    </source>
</reference>
<sequence length="56" mass="6482">MPTRWSAWAWAPRLDFGRALTEGLERNIEEEMDRHAHELVARGGRSCGLRSPADRY</sequence>
<dbReference type="EMBL" id="CP003969">
    <property type="protein sequence ID" value="AGP39478.1"/>
    <property type="molecule type" value="Genomic_DNA"/>
</dbReference>
<protein>
    <submittedName>
        <fullName evidence="1">Uncharacterized protein</fullName>
    </submittedName>
</protein>
<organism evidence="1 2">
    <name type="scientific">Sorangium cellulosum So0157-2</name>
    <dbReference type="NCBI Taxonomy" id="1254432"/>
    <lineage>
        <taxon>Bacteria</taxon>
        <taxon>Pseudomonadati</taxon>
        <taxon>Myxococcota</taxon>
        <taxon>Polyangia</taxon>
        <taxon>Polyangiales</taxon>
        <taxon>Polyangiaceae</taxon>
        <taxon>Sorangium</taxon>
    </lineage>
</organism>
<dbReference type="HOGENOM" id="CLU_3011958_0_0_7"/>
<dbReference type="AlphaFoldDB" id="S4Y9L2"/>
<name>S4Y9L2_SORCE</name>